<dbReference type="PANTHER" id="PTHR46381">
    <property type="entry name" value="MKPA PROTEIN"/>
    <property type="match status" value="1"/>
</dbReference>
<dbReference type="CDD" id="cd14498">
    <property type="entry name" value="DSP"/>
    <property type="match status" value="1"/>
</dbReference>
<dbReference type="Gene3D" id="3.90.190.10">
    <property type="entry name" value="Protein tyrosine phosphatase superfamily"/>
    <property type="match status" value="1"/>
</dbReference>
<dbReference type="InterPro" id="IPR020422">
    <property type="entry name" value="TYR_PHOSPHATASE_DUAL_dom"/>
</dbReference>
<dbReference type="InterPro" id="IPR000340">
    <property type="entry name" value="Dual-sp_phosphatase_cat-dom"/>
</dbReference>
<dbReference type="Pfam" id="PF00782">
    <property type="entry name" value="DSPc"/>
    <property type="match status" value="1"/>
</dbReference>
<evidence type="ECO:0008006" key="5">
    <source>
        <dbReference type="Google" id="ProtNLM"/>
    </source>
</evidence>
<gene>
    <name evidence="4" type="ORF">CBRE1094_LOCUS22561</name>
</gene>
<dbReference type="InterPro" id="IPR029021">
    <property type="entry name" value="Prot-tyrosine_phosphatase-like"/>
</dbReference>
<sequence length="389" mass="41749">MAAPLIARENSMEAVVARSSPVALSCSPVARGSPRVARSSSRGPSLLQRVLSRATSFEQPLSSQMRARSEASSPACGETSRRPLQPLAPPPMLSAPSFGSDSDDDFQPPSTFKRQKVGPPGFFSPLGQHCATRHPGSALKPPPIHTMTSLEGPDLADAVPALIIRVPSSDGAPSCDGAPSLVSPTPVLGARGGGFRGSRLAAPPMSLVAPSLYIGDEASAASELRLRQQGITHVLNCTAKHNPVLEAAVGGESAPRYLRLNLLDSTSDLPRMQSVMREGVDFIRSAMQERGTVLVHCHRGISRSCTLVVAYLIEAEQRSAESVFEGIRSKRRIVDPNLGYWCALQEWEKNVLKKHVLPPQLHRQRSASRLSRDSPQLFPHTPRPLSRAG</sequence>
<evidence type="ECO:0000259" key="2">
    <source>
        <dbReference type="PROSITE" id="PS50054"/>
    </source>
</evidence>
<dbReference type="PROSITE" id="PS50056">
    <property type="entry name" value="TYR_PHOSPHATASE_2"/>
    <property type="match status" value="1"/>
</dbReference>
<feature type="domain" description="Tyrosine-protein phosphatase" evidence="2">
    <location>
        <begin position="204"/>
        <end position="353"/>
    </location>
</feature>
<organism evidence="4">
    <name type="scientific">Haptolina brevifila</name>
    <dbReference type="NCBI Taxonomy" id="156173"/>
    <lineage>
        <taxon>Eukaryota</taxon>
        <taxon>Haptista</taxon>
        <taxon>Haptophyta</taxon>
        <taxon>Prymnesiophyceae</taxon>
        <taxon>Prymnesiales</taxon>
        <taxon>Prymnesiaceae</taxon>
        <taxon>Haptolina</taxon>
    </lineage>
</organism>
<protein>
    <recommendedName>
        <fullName evidence="5">Protein-tyrosine-phosphatase</fullName>
    </recommendedName>
</protein>
<evidence type="ECO:0000256" key="1">
    <source>
        <dbReference type="SAM" id="MobiDB-lite"/>
    </source>
</evidence>
<dbReference type="SMART" id="SM00195">
    <property type="entry name" value="DSPc"/>
    <property type="match status" value="1"/>
</dbReference>
<dbReference type="EMBL" id="HBGU01041426">
    <property type="protein sequence ID" value="CAD9470937.1"/>
    <property type="molecule type" value="Transcribed_RNA"/>
</dbReference>
<name>A0A7S2E2U7_9EUKA</name>
<accession>A0A7S2E2U7</accession>
<dbReference type="InterPro" id="IPR000387">
    <property type="entry name" value="Tyr_Pase_dom"/>
</dbReference>
<dbReference type="PRINTS" id="PR01908">
    <property type="entry name" value="ADSPHPHTASE"/>
</dbReference>
<dbReference type="AlphaFoldDB" id="A0A7S2E2U7"/>
<dbReference type="PROSITE" id="PS50054">
    <property type="entry name" value="TYR_PHOSPHATASE_DUAL"/>
    <property type="match status" value="1"/>
</dbReference>
<dbReference type="SUPFAM" id="SSF52799">
    <property type="entry name" value="(Phosphotyrosine protein) phosphatases II"/>
    <property type="match status" value="1"/>
</dbReference>
<feature type="region of interest" description="Disordered" evidence="1">
    <location>
        <begin position="23"/>
        <end position="142"/>
    </location>
</feature>
<feature type="domain" description="Tyrosine specific protein phosphatases" evidence="3">
    <location>
        <begin position="280"/>
        <end position="331"/>
    </location>
</feature>
<evidence type="ECO:0000313" key="4">
    <source>
        <dbReference type="EMBL" id="CAD9470937.1"/>
    </source>
</evidence>
<feature type="region of interest" description="Disordered" evidence="1">
    <location>
        <begin position="363"/>
        <end position="389"/>
    </location>
</feature>
<feature type="compositionally biased region" description="Polar residues" evidence="1">
    <location>
        <begin position="53"/>
        <end position="72"/>
    </location>
</feature>
<proteinExistence type="predicted"/>
<evidence type="ECO:0000259" key="3">
    <source>
        <dbReference type="PROSITE" id="PS50056"/>
    </source>
</evidence>
<reference evidence="4" key="1">
    <citation type="submission" date="2021-01" db="EMBL/GenBank/DDBJ databases">
        <authorList>
            <person name="Corre E."/>
            <person name="Pelletier E."/>
            <person name="Niang G."/>
            <person name="Scheremetjew M."/>
            <person name="Finn R."/>
            <person name="Kale V."/>
            <person name="Holt S."/>
            <person name="Cochrane G."/>
            <person name="Meng A."/>
            <person name="Brown T."/>
            <person name="Cohen L."/>
        </authorList>
    </citation>
    <scope>NUCLEOTIDE SEQUENCE</scope>
    <source>
        <strain evidence="4">UTEX LB 985</strain>
    </source>
</reference>
<dbReference type="PANTHER" id="PTHR46381:SF2">
    <property type="entry name" value="MAP KINASE PHOSPHATASE"/>
    <property type="match status" value="1"/>
</dbReference>